<keyword evidence="4" id="KW-0413">Isomerase</keyword>
<keyword evidence="5" id="KW-1185">Reference proteome</keyword>
<organism evidence="4 5">
    <name type="scientific">Ferroplasma acidiphilum</name>
    <dbReference type="NCBI Taxonomy" id="74969"/>
    <lineage>
        <taxon>Archaea</taxon>
        <taxon>Methanobacteriati</taxon>
        <taxon>Thermoplasmatota</taxon>
        <taxon>Thermoplasmata</taxon>
        <taxon>Thermoplasmatales</taxon>
        <taxon>Ferroplasmaceae</taxon>
        <taxon>Ferroplasma</taxon>
    </lineage>
</organism>
<accession>A0A1V0N4W7</accession>
<sequence length="249" mass="27538">MPYKTIKTEEENGTGFIYFDREDHLNTITVEMINDISSALSDMESTCRSIVIGGKKNFSAGADVLQFPELDPSEAYEFHRKLNELALYFREYTWPVISFLNGYVFGGGLELSLSTDIRVCSNDAQLSQPEIGLGINAGAGGNVILPHVVGRNRALYMILTGARLNAQTAYEFGLVDILAGNALEEATRLGQIINTKPENTVKLAKRAVNNTSSSHIKTNLDYEAALFGILFSGEETKDRINNFIKKKEK</sequence>
<comment type="similarity">
    <text evidence="1 3">Belongs to the enoyl-CoA hydratase/isomerase family.</text>
</comment>
<evidence type="ECO:0000313" key="5">
    <source>
        <dbReference type="Proteomes" id="UP000192050"/>
    </source>
</evidence>
<dbReference type="InterPro" id="IPR029045">
    <property type="entry name" value="ClpP/crotonase-like_dom_sf"/>
</dbReference>
<dbReference type="GO" id="GO:0016829">
    <property type="term" value="F:lyase activity"/>
    <property type="evidence" value="ECO:0007669"/>
    <property type="project" value="UniProtKB-KW"/>
</dbReference>
<dbReference type="PANTHER" id="PTHR11941:SF54">
    <property type="entry name" value="ENOYL-COA HYDRATASE, MITOCHONDRIAL"/>
    <property type="match status" value="1"/>
</dbReference>
<keyword evidence="2" id="KW-0456">Lyase</keyword>
<protein>
    <submittedName>
        <fullName evidence="4">Enoyl-CoA hydratase/isomerase</fullName>
    </submittedName>
</protein>
<dbReference type="SUPFAM" id="SSF52096">
    <property type="entry name" value="ClpP/crotonase"/>
    <property type="match status" value="1"/>
</dbReference>
<dbReference type="Gene3D" id="1.10.12.10">
    <property type="entry name" value="Lyase 2-enoyl-coa Hydratase, Chain A, domain 2"/>
    <property type="match status" value="1"/>
</dbReference>
<evidence type="ECO:0000256" key="2">
    <source>
        <dbReference type="ARBA" id="ARBA00023239"/>
    </source>
</evidence>
<dbReference type="EMBL" id="CP015363">
    <property type="protein sequence ID" value="ARD85145.1"/>
    <property type="molecule type" value="Genomic_DNA"/>
</dbReference>
<proteinExistence type="inferred from homology"/>
<dbReference type="InterPro" id="IPR014748">
    <property type="entry name" value="Enoyl-CoA_hydra_C"/>
</dbReference>
<dbReference type="STRING" id="74969.FAD_1277"/>
<dbReference type="PROSITE" id="PS00166">
    <property type="entry name" value="ENOYL_COA_HYDRATASE"/>
    <property type="match status" value="1"/>
</dbReference>
<dbReference type="RefSeq" id="WP_081142743.1">
    <property type="nucleotide sequence ID" value="NZ_CP015363.1"/>
</dbReference>
<dbReference type="OrthoDB" id="56751at2157"/>
<gene>
    <name evidence="4" type="ORF">FAD_1277</name>
</gene>
<dbReference type="GO" id="GO:0006635">
    <property type="term" value="P:fatty acid beta-oxidation"/>
    <property type="evidence" value="ECO:0007669"/>
    <property type="project" value="TreeGrafter"/>
</dbReference>
<reference evidence="4 5" key="1">
    <citation type="submission" date="2011-10" db="EMBL/GenBank/DDBJ databases">
        <title>Metabolic and evolutionary patterns in the extreme acidophile Ferroplasma acidiphilum.</title>
        <authorList>
            <person name="Golyshina O.V."/>
            <person name="Kozyavkin S.A."/>
            <person name="Tatusov R.L."/>
            <person name="Slesarev A.I."/>
            <person name="Golyshin P.N."/>
        </authorList>
    </citation>
    <scope>NUCLEOTIDE SEQUENCE [LARGE SCALE GENOMIC DNA]</scope>
    <source>
        <strain evidence="5">Y</strain>
    </source>
</reference>
<dbReference type="AlphaFoldDB" id="A0A1V0N4W7"/>
<dbReference type="InterPro" id="IPR018376">
    <property type="entry name" value="Enoyl-CoA_hyd/isom_CS"/>
</dbReference>
<evidence type="ECO:0000256" key="3">
    <source>
        <dbReference type="RuleBase" id="RU003707"/>
    </source>
</evidence>
<dbReference type="InterPro" id="IPR001753">
    <property type="entry name" value="Enoyl-CoA_hydra/iso"/>
</dbReference>
<name>A0A1V0N4W7_9ARCH</name>
<dbReference type="CDD" id="cd06558">
    <property type="entry name" value="crotonase-like"/>
    <property type="match status" value="1"/>
</dbReference>
<dbReference type="PANTHER" id="PTHR11941">
    <property type="entry name" value="ENOYL-COA HYDRATASE-RELATED"/>
    <property type="match status" value="1"/>
</dbReference>
<dbReference type="Pfam" id="PF00378">
    <property type="entry name" value="ECH_1"/>
    <property type="match status" value="1"/>
</dbReference>
<dbReference type="KEGG" id="fai:FAD_1277"/>
<evidence type="ECO:0000256" key="1">
    <source>
        <dbReference type="ARBA" id="ARBA00005254"/>
    </source>
</evidence>
<evidence type="ECO:0000313" key="4">
    <source>
        <dbReference type="EMBL" id="ARD85145.1"/>
    </source>
</evidence>
<dbReference type="Proteomes" id="UP000192050">
    <property type="component" value="Chromosome"/>
</dbReference>
<dbReference type="GO" id="GO:0016853">
    <property type="term" value="F:isomerase activity"/>
    <property type="evidence" value="ECO:0007669"/>
    <property type="project" value="UniProtKB-KW"/>
</dbReference>
<dbReference type="GeneID" id="31676775"/>
<dbReference type="Gene3D" id="3.90.226.10">
    <property type="entry name" value="2-enoyl-CoA Hydratase, Chain A, domain 1"/>
    <property type="match status" value="1"/>
</dbReference>